<organism evidence="12 13">
    <name type="scientific">Stenotrophomonas rhizophila</name>
    <dbReference type="NCBI Taxonomy" id="216778"/>
    <lineage>
        <taxon>Bacteria</taxon>
        <taxon>Pseudomonadati</taxon>
        <taxon>Pseudomonadota</taxon>
        <taxon>Gammaproteobacteria</taxon>
        <taxon>Lysobacterales</taxon>
        <taxon>Lysobacteraceae</taxon>
        <taxon>Stenotrophomonas</taxon>
    </lineage>
</organism>
<evidence type="ECO:0000256" key="8">
    <source>
        <dbReference type="ARBA" id="ARBA00023136"/>
    </source>
</evidence>
<dbReference type="GO" id="GO:0042168">
    <property type="term" value="P:heme metabolic process"/>
    <property type="evidence" value="ECO:0007669"/>
    <property type="project" value="InterPro"/>
</dbReference>
<reference evidence="12" key="1">
    <citation type="submission" date="2023-07" db="EMBL/GenBank/DDBJ databases">
        <title>Functional and genomic diversity of the sorghum phyllosphere microbiome.</title>
        <authorList>
            <person name="Shade A."/>
        </authorList>
    </citation>
    <scope>NUCLEOTIDE SEQUENCE</scope>
    <source>
        <strain evidence="12">SORGH_AS_0457</strain>
    </source>
</reference>
<evidence type="ECO:0000256" key="2">
    <source>
        <dbReference type="ARBA" id="ARBA00004429"/>
    </source>
</evidence>
<evidence type="ECO:0000313" key="13">
    <source>
        <dbReference type="Proteomes" id="UP001226084"/>
    </source>
</evidence>
<dbReference type="SUPFAM" id="SSF48452">
    <property type="entry name" value="TPR-like"/>
    <property type="match status" value="1"/>
</dbReference>
<dbReference type="EMBL" id="JAUTAS010000001">
    <property type="protein sequence ID" value="MDQ1110356.1"/>
    <property type="molecule type" value="Genomic_DNA"/>
</dbReference>
<evidence type="ECO:0000256" key="1">
    <source>
        <dbReference type="ARBA" id="ARBA00002962"/>
    </source>
</evidence>
<comment type="subcellular location">
    <subcellularLocation>
        <location evidence="2">Cell inner membrane</location>
        <topology evidence="2">Multi-pass membrane protein</topology>
    </subcellularLocation>
</comment>
<feature type="domain" description="HemY N-terminal" evidence="11">
    <location>
        <begin position="33"/>
        <end position="132"/>
    </location>
</feature>
<dbReference type="Gene3D" id="1.25.40.10">
    <property type="entry name" value="Tetratricopeptide repeat domain"/>
    <property type="match status" value="1"/>
</dbReference>
<dbReference type="GO" id="GO:0006779">
    <property type="term" value="P:porphyrin-containing compound biosynthetic process"/>
    <property type="evidence" value="ECO:0007669"/>
    <property type="project" value="UniProtKB-KW"/>
</dbReference>
<evidence type="ECO:0000256" key="5">
    <source>
        <dbReference type="ARBA" id="ARBA00022519"/>
    </source>
</evidence>
<protein>
    <submittedName>
        <fullName evidence="12">HemY protein</fullName>
    </submittedName>
</protein>
<evidence type="ECO:0000256" key="7">
    <source>
        <dbReference type="ARBA" id="ARBA00022989"/>
    </source>
</evidence>
<dbReference type="InterPro" id="IPR011990">
    <property type="entry name" value="TPR-like_helical_dom_sf"/>
</dbReference>
<dbReference type="Proteomes" id="UP001226084">
    <property type="component" value="Unassembled WGS sequence"/>
</dbReference>
<evidence type="ECO:0000256" key="9">
    <source>
        <dbReference type="ARBA" id="ARBA00023244"/>
    </source>
</evidence>
<keyword evidence="9" id="KW-0627">Porphyrin biosynthesis</keyword>
<dbReference type="Pfam" id="PF07219">
    <property type="entry name" value="HemY_N"/>
    <property type="match status" value="1"/>
</dbReference>
<sequence>MKPIQSVVVLLLAVVLGVVAAQWLGTESLRQYGEVIYRAGGNDYRSTVPQVALMVLVGLLVLWLLWSLVASPFRAWGRYRRKQGRARLIEGMQAHEYGHWQRAEKLLGTAAEDEEVSAVAYVTAIRSAEARGDQAAVDQYLQRLSTTDATAYALMQAERLLQQERPVDAINALDAPGIQPLPPRGLWLRTEALARADRAHEAYGQLGALRKQKVLPDEAVAELEVRLAAQSLLEAGDVNALAAQWEATPKALRSDPDVVSAYALRAVALDWDEPALLNLEQALDTRWDESLVTLYGQMPVEKLATRQANLQRWLGQQPSSPALLLALGRIATRQGEHVQAEDYLHRAIAAGAGSPAWEALGEVFAARGEPALAAQCYTNALRQQRGEDSVVLARPVAPLAAVVPERATVEEQSLMSEPLPVRDIHRDERDEYGNPIR</sequence>
<comment type="function">
    <text evidence="1">Involved in a late step of protoheme IX synthesis.</text>
</comment>
<comment type="caution">
    <text evidence="12">The sequence shown here is derived from an EMBL/GenBank/DDBJ whole genome shotgun (WGS) entry which is preliminary data.</text>
</comment>
<comment type="pathway">
    <text evidence="3">Porphyrin-containing compound metabolism; protoheme biosynthesis.</text>
</comment>
<dbReference type="RefSeq" id="WP_307107721.1">
    <property type="nucleotide sequence ID" value="NZ_JAUTAS010000001.1"/>
</dbReference>
<keyword evidence="5" id="KW-0997">Cell inner membrane</keyword>
<evidence type="ECO:0000256" key="3">
    <source>
        <dbReference type="ARBA" id="ARBA00004744"/>
    </source>
</evidence>
<keyword evidence="4" id="KW-1003">Cell membrane</keyword>
<name>A0AAP5EFC1_9GAMM</name>
<dbReference type="NCBIfam" id="TIGR00540">
    <property type="entry name" value="TPR_hemY_coli"/>
    <property type="match status" value="1"/>
</dbReference>
<dbReference type="GO" id="GO:0005886">
    <property type="term" value="C:plasma membrane"/>
    <property type="evidence" value="ECO:0007669"/>
    <property type="project" value="UniProtKB-SubCell"/>
</dbReference>
<proteinExistence type="predicted"/>
<keyword evidence="6 10" id="KW-0812">Transmembrane</keyword>
<dbReference type="InterPro" id="IPR005254">
    <property type="entry name" value="Heme_biosyn_assoc_TPR_pro"/>
</dbReference>
<evidence type="ECO:0000256" key="10">
    <source>
        <dbReference type="SAM" id="Phobius"/>
    </source>
</evidence>
<keyword evidence="7 10" id="KW-1133">Transmembrane helix</keyword>
<evidence type="ECO:0000256" key="4">
    <source>
        <dbReference type="ARBA" id="ARBA00022475"/>
    </source>
</evidence>
<gene>
    <name evidence="12" type="ORF">QE424_003515</name>
</gene>
<evidence type="ECO:0000256" key="6">
    <source>
        <dbReference type="ARBA" id="ARBA00022692"/>
    </source>
</evidence>
<feature type="transmembrane region" description="Helical" evidence="10">
    <location>
        <begin position="51"/>
        <end position="73"/>
    </location>
</feature>
<accession>A0AAP5EFC1</accession>
<evidence type="ECO:0000259" key="11">
    <source>
        <dbReference type="Pfam" id="PF07219"/>
    </source>
</evidence>
<keyword evidence="8 10" id="KW-0472">Membrane</keyword>
<dbReference type="AlphaFoldDB" id="A0AAP5EFC1"/>
<dbReference type="InterPro" id="IPR010817">
    <property type="entry name" value="HemY_N"/>
</dbReference>
<evidence type="ECO:0000313" key="12">
    <source>
        <dbReference type="EMBL" id="MDQ1110356.1"/>
    </source>
</evidence>